<proteinExistence type="predicted"/>
<protein>
    <submittedName>
        <fullName evidence="3">Fatty acid desaturase family protein</fullName>
    </submittedName>
</protein>
<feature type="domain" description="Fatty acid desaturase" evidence="2">
    <location>
        <begin position="27"/>
        <end position="301"/>
    </location>
</feature>
<feature type="transmembrane region" description="Helical" evidence="1">
    <location>
        <begin position="125"/>
        <end position="145"/>
    </location>
</feature>
<keyword evidence="4" id="KW-1185">Reference proteome</keyword>
<dbReference type="EMBL" id="JBHTLI010000001">
    <property type="protein sequence ID" value="MFD1095915.1"/>
    <property type="molecule type" value="Genomic_DNA"/>
</dbReference>
<feature type="transmembrane region" description="Helical" evidence="1">
    <location>
        <begin position="7"/>
        <end position="28"/>
    </location>
</feature>
<dbReference type="Proteomes" id="UP001597131">
    <property type="component" value="Unassembled WGS sequence"/>
</dbReference>
<reference evidence="4" key="1">
    <citation type="journal article" date="2019" name="Int. J. Syst. Evol. Microbiol.">
        <title>The Global Catalogue of Microorganisms (GCM) 10K type strain sequencing project: providing services to taxonomists for standard genome sequencing and annotation.</title>
        <authorList>
            <consortium name="The Broad Institute Genomics Platform"/>
            <consortium name="The Broad Institute Genome Sequencing Center for Infectious Disease"/>
            <person name="Wu L."/>
            <person name="Ma J."/>
        </authorList>
    </citation>
    <scope>NUCLEOTIDE SEQUENCE [LARGE SCALE GENOMIC DNA]</scope>
    <source>
        <strain evidence="4">CCUG 64793</strain>
    </source>
</reference>
<organism evidence="3 4">
    <name type="scientific">Salegentibacter chungangensis</name>
    <dbReference type="NCBI Taxonomy" id="1335724"/>
    <lineage>
        <taxon>Bacteria</taxon>
        <taxon>Pseudomonadati</taxon>
        <taxon>Bacteroidota</taxon>
        <taxon>Flavobacteriia</taxon>
        <taxon>Flavobacteriales</taxon>
        <taxon>Flavobacteriaceae</taxon>
        <taxon>Salegentibacter</taxon>
    </lineage>
</organism>
<dbReference type="CDD" id="cd03506">
    <property type="entry name" value="Delta6-FADS-like"/>
    <property type="match status" value="1"/>
</dbReference>
<evidence type="ECO:0000259" key="2">
    <source>
        <dbReference type="Pfam" id="PF00487"/>
    </source>
</evidence>
<dbReference type="PANTHER" id="PTHR19353">
    <property type="entry name" value="FATTY ACID DESATURASE 2"/>
    <property type="match status" value="1"/>
</dbReference>
<evidence type="ECO:0000313" key="4">
    <source>
        <dbReference type="Proteomes" id="UP001597131"/>
    </source>
</evidence>
<accession>A0ABW3NTK5</accession>
<comment type="caution">
    <text evidence="3">The sequence shown here is derived from an EMBL/GenBank/DDBJ whole genome shotgun (WGS) entry which is preliminary data.</text>
</comment>
<feature type="transmembrane region" description="Helical" evidence="1">
    <location>
        <begin position="166"/>
        <end position="187"/>
    </location>
</feature>
<dbReference type="Pfam" id="PF00487">
    <property type="entry name" value="FA_desaturase"/>
    <property type="match status" value="1"/>
</dbReference>
<evidence type="ECO:0000313" key="3">
    <source>
        <dbReference type="EMBL" id="MFD1095915.1"/>
    </source>
</evidence>
<keyword evidence="1" id="KW-0812">Transmembrane</keyword>
<feature type="transmembrane region" description="Helical" evidence="1">
    <location>
        <begin position="193"/>
        <end position="214"/>
    </location>
</feature>
<dbReference type="RefSeq" id="WP_380745032.1">
    <property type="nucleotide sequence ID" value="NZ_JBHTLI010000001.1"/>
</dbReference>
<dbReference type="InterPro" id="IPR005804">
    <property type="entry name" value="FA_desaturase_dom"/>
</dbReference>
<dbReference type="InterPro" id="IPR012171">
    <property type="entry name" value="Fatty_acid_desaturase"/>
</dbReference>
<dbReference type="PIRSF" id="PIRSF015921">
    <property type="entry name" value="FA_sphinglp_des"/>
    <property type="match status" value="1"/>
</dbReference>
<feature type="transmembrane region" description="Helical" evidence="1">
    <location>
        <begin position="34"/>
        <end position="54"/>
    </location>
</feature>
<name>A0ABW3NTK5_9FLAO</name>
<gene>
    <name evidence="3" type="ORF">ACFQ3Q_09155</name>
</gene>
<dbReference type="PANTHER" id="PTHR19353:SF19">
    <property type="entry name" value="DELTA(5) FATTY ACID DESATURASE C-RELATED"/>
    <property type="match status" value="1"/>
</dbReference>
<keyword evidence="1" id="KW-0472">Membrane</keyword>
<keyword evidence="1" id="KW-1133">Transmembrane helix</keyword>
<sequence>MFAKTVVMLSLFCIPLIIINTGIVSSVWLLFGLYILSGLGMAGIGMGVMHDAIHGSYSKSRKVNRVMSYTLNLIGANATVWKIQHNVLHHTYTNVEEADDDINTPFFLRFSPHAKRNKLHRFQHLYVWFFYGLSTISWVTAKDWIGIIRYRKMGFLEKKNEYKKELAKLAGWKLLYYTYALIIPIIVVPLAPWIVILAFLSMLFITGVLISLVFQVAHVMPGTDYPTPDKDGLIEGDWATHQLATTSNFAPRNRFLTWIIGGLNYQVEHHLLPNVCHIHYRKIAHIVAKTAKEYGLPYHSKKSFRSAIADHVRMLRWLGKKEVAVN</sequence>
<evidence type="ECO:0000256" key="1">
    <source>
        <dbReference type="SAM" id="Phobius"/>
    </source>
</evidence>